<reference evidence="2 3" key="1">
    <citation type="submission" date="2015-06" db="EMBL/GenBank/DDBJ databases">
        <authorList>
            <person name="Hoefler B.C."/>
            <person name="Straight P.D."/>
        </authorList>
    </citation>
    <scope>NUCLEOTIDE SEQUENCE [LARGE SCALE GENOMIC DNA]</scope>
    <source>
        <strain evidence="2 3">Riq4</strain>
    </source>
</reference>
<feature type="domain" description="PPM-type phosphatase" evidence="1">
    <location>
        <begin position="2"/>
        <end position="223"/>
    </location>
</feature>
<evidence type="ECO:0000259" key="1">
    <source>
        <dbReference type="PROSITE" id="PS51746"/>
    </source>
</evidence>
<protein>
    <submittedName>
        <fullName evidence="2">Serine/threonine protein phosphatase</fullName>
    </submittedName>
</protein>
<dbReference type="InterPro" id="IPR036457">
    <property type="entry name" value="PPM-type-like_dom_sf"/>
</dbReference>
<dbReference type="SUPFAM" id="SSF81606">
    <property type="entry name" value="PP2C-like"/>
    <property type="match status" value="1"/>
</dbReference>
<accession>A0A0L1MP67</accession>
<comment type="caution">
    <text evidence="2">The sequence shown here is derived from an EMBL/GenBank/DDBJ whole genome shotgun (WGS) entry which is preliminary data.</text>
</comment>
<dbReference type="Gene3D" id="3.60.40.10">
    <property type="entry name" value="PPM-type phosphatase domain"/>
    <property type="match status" value="1"/>
</dbReference>
<evidence type="ECO:0000313" key="3">
    <source>
        <dbReference type="Proteomes" id="UP000036955"/>
    </source>
</evidence>
<dbReference type="EMBL" id="LFQK01000001">
    <property type="protein sequence ID" value="KNH30312.1"/>
    <property type="molecule type" value="Genomic_DNA"/>
</dbReference>
<sequence length="223" mass="24544">MIYATRSVKGQAREENRDYADALFDGVRGLFVIVDGTSKAGSGQLAQGLVQRLMDTYQSRVEQGSGDDTHELATQLIRSVLTDLHAPLFSELCGSTSYLVAVVTNGLLTIAYEGDCGCGIVDAGMGIEWITTPHCLANWKRDRSHRELACDPARNRITRSYKIGKAPDPEIVIRNALAGERLVFATDGFWADMSEAFQAEVLRTPEIAITDMDDDVTWIDVRL</sequence>
<dbReference type="Proteomes" id="UP000036955">
    <property type="component" value="Unassembled WGS sequence"/>
</dbReference>
<dbReference type="InterPro" id="IPR001932">
    <property type="entry name" value="PPM-type_phosphatase-like_dom"/>
</dbReference>
<evidence type="ECO:0000313" key="2">
    <source>
        <dbReference type="EMBL" id="KNH30312.1"/>
    </source>
</evidence>
<dbReference type="PATRIC" id="fig|317.197.peg.84"/>
<dbReference type="OrthoDB" id="7004480at2"/>
<dbReference type="AlphaFoldDB" id="A0A0L1MP67"/>
<organism evidence="2 3">
    <name type="scientific">Pseudomonas syringae</name>
    <dbReference type="NCBI Taxonomy" id="317"/>
    <lineage>
        <taxon>Bacteria</taxon>
        <taxon>Pseudomonadati</taxon>
        <taxon>Pseudomonadota</taxon>
        <taxon>Gammaproteobacteria</taxon>
        <taxon>Pseudomonadales</taxon>
        <taxon>Pseudomonadaceae</taxon>
        <taxon>Pseudomonas</taxon>
    </lineage>
</organism>
<gene>
    <name evidence="2" type="ORF">ACS77_00400</name>
</gene>
<name>A0A0L1MP67_PSESX</name>
<dbReference type="PROSITE" id="PS51746">
    <property type="entry name" value="PPM_2"/>
    <property type="match status" value="1"/>
</dbReference>
<proteinExistence type="predicted"/>